<organism evidence="1 2">
    <name type="scientific">Parasponia andersonii</name>
    <name type="common">Sponia andersonii</name>
    <dbReference type="NCBI Taxonomy" id="3476"/>
    <lineage>
        <taxon>Eukaryota</taxon>
        <taxon>Viridiplantae</taxon>
        <taxon>Streptophyta</taxon>
        <taxon>Embryophyta</taxon>
        <taxon>Tracheophyta</taxon>
        <taxon>Spermatophyta</taxon>
        <taxon>Magnoliopsida</taxon>
        <taxon>eudicotyledons</taxon>
        <taxon>Gunneridae</taxon>
        <taxon>Pentapetalae</taxon>
        <taxon>rosids</taxon>
        <taxon>fabids</taxon>
        <taxon>Rosales</taxon>
        <taxon>Cannabaceae</taxon>
        <taxon>Parasponia</taxon>
    </lineage>
</organism>
<dbReference type="Proteomes" id="UP000237105">
    <property type="component" value="Unassembled WGS sequence"/>
</dbReference>
<dbReference type="AlphaFoldDB" id="A0A2P5AC47"/>
<accession>A0A2P5AC47</accession>
<proteinExistence type="predicted"/>
<dbReference type="EMBL" id="JXTB01000681">
    <property type="protein sequence ID" value="PON34091.1"/>
    <property type="molecule type" value="Genomic_DNA"/>
</dbReference>
<feature type="non-terminal residue" evidence="1">
    <location>
        <position position="54"/>
    </location>
</feature>
<gene>
    <name evidence="1" type="ORF">PanWU01x14_347110</name>
</gene>
<comment type="caution">
    <text evidence="1">The sequence shown here is derived from an EMBL/GenBank/DDBJ whole genome shotgun (WGS) entry which is preliminary data.</text>
</comment>
<reference evidence="2" key="1">
    <citation type="submission" date="2016-06" db="EMBL/GenBank/DDBJ databases">
        <title>Parallel loss of symbiosis genes in relatives of nitrogen-fixing non-legume Parasponia.</title>
        <authorList>
            <person name="Van Velzen R."/>
            <person name="Holmer R."/>
            <person name="Bu F."/>
            <person name="Rutten L."/>
            <person name="Van Zeijl A."/>
            <person name="Liu W."/>
            <person name="Santuari L."/>
            <person name="Cao Q."/>
            <person name="Sharma T."/>
            <person name="Shen D."/>
            <person name="Roswanjaya Y."/>
            <person name="Wardhani T."/>
            <person name="Kalhor M.S."/>
            <person name="Jansen J."/>
            <person name="Van den Hoogen J."/>
            <person name="Gungor B."/>
            <person name="Hartog M."/>
            <person name="Hontelez J."/>
            <person name="Verver J."/>
            <person name="Yang W.-C."/>
            <person name="Schijlen E."/>
            <person name="Repin R."/>
            <person name="Schilthuizen M."/>
            <person name="Schranz E."/>
            <person name="Heidstra R."/>
            <person name="Miyata K."/>
            <person name="Fedorova E."/>
            <person name="Kohlen W."/>
            <person name="Bisseling T."/>
            <person name="Smit S."/>
            <person name="Geurts R."/>
        </authorList>
    </citation>
    <scope>NUCLEOTIDE SEQUENCE [LARGE SCALE GENOMIC DNA]</scope>
    <source>
        <strain evidence="2">cv. WU1-14</strain>
    </source>
</reference>
<evidence type="ECO:0000313" key="1">
    <source>
        <dbReference type="EMBL" id="PON34091.1"/>
    </source>
</evidence>
<keyword evidence="2" id="KW-1185">Reference proteome</keyword>
<evidence type="ECO:0000313" key="2">
    <source>
        <dbReference type="Proteomes" id="UP000237105"/>
    </source>
</evidence>
<name>A0A2P5AC47_PARAD</name>
<sequence length="54" mass="5899">MNVEGEIVAFTEEFRCHTLLSLSYARVQVSGSASNHAAERHGKTLGWPRVNLAG</sequence>
<protein>
    <submittedName>
        <fullName evidence="1">Uncharacterized protein</fullName>
    </submittedName>
</protein>